<protein>
    <recommendedName>
        <fullName evidence="4">NIPSNAP family containing protein</fullName>
    </recommendedName>
</protein>
<proteinExistence type="predicted"/>
<reference evidence="2 3" key="1">
    <citation type="submission" date="2018-01" db="EMBL/GenBank/DDBJ databases">
        <authorList>
            <person name="Gaut B.S."/>
            <person name="Morton B.R."/>
            <person name="Clegg M.T."/>
            <person name="Duvall M.R."/>
        </authorList>
    </citation>
    <scope>NUCLEOTIDE SEQUENCE [LARGE SCALE GENOMIC DNA]</scope>
    <source>
        <strain evidence="2 3">HR-AY</strain>
    </source>
</reference>
<evidence type="ECO:0000313" key="2">
    <source>
        <dbReference type="EMBL" id="POY41337.1"/>
    </source>
</evidence>
<dbReference type="RefSeq" id="WP_103804467.1">
    <property type="nucleotide sequence ID" value="NZ_PQVG01000001.1"/>
</dbReference>
<comment type="caution">
    <text evidence="2">The sequence shown here is derived from an EMBL/GenBank/DDBJ whole genome shotgun (WGS) entry which is preliminary data.</text>
</comment>
<evidence type="ECO:0000256" key="1">
    <source>
        <dbReference type="SAM" id="SignalP"/>
    </source>
</evidence>
<sequence length="266" mass="31138">MKKSSFLASVMLILTFILSTTICAQEEQKPVFITVTTMHRNLNADGKDWRKTEQEYYDKVTSKNDLIIGSEILTHYYTANSTEILHISVYKTWEDIEKSADVSDELIKKAWPDEKARKEFFDKQRSYYTTMHSDEIYTSSPLAGHKELKTDSKEPMIVYIRKSQLSMTGQGKGLKEFNEKVTLKNPYIKAYYPHRHYWGADSRDFVEAFLFDSMSDMEKSSDKDDELIKAAWPKEEDRKAFFDEMRKSFTGLHGDFIYHNEPTMSK</sequence>
<accession>A0A2S5AGQ7</accession>
<name>A0A2S5AGQ7_9FLAO</name>
<dbReference type="AlphaFoldDB" id="A0A2S5AGQ7"/>
<keyword evidence="3" id="KW-1185">Reference proteome</keyword>
<evidence type="ECO:0000313" key="3">
    <source>
        <dbReference type="Proteomes" id="UP000237310"/>
    </source>
</evidence>
<organism evidence="2 3">
    <name type="scientific">Flavobacterium alvei</name>
    <dbReference type="NCBI Taxonomy" id="2080416"/>
    <lineage>
        <taxon>Bacteria</taxon>
        <taxon>Pseudomonadati</taxon>
        <taxon>Bacteroidota</taxon>
        <taxon>Flavobacteriia</taxon>
        <taxon>Flavobacteriales</taxon>
        <taxon>Flavobacteriaceae</taxon>
        <taxon>Flavobacterium</taxon>
    </lineage>
</organism>
<dbReference type="EMBL" id="PQVG01000001">
    <property type="protein sequence ID" value="POY41337.1"/>
    <property type="molecule type" value="Genomic_DNA"/>
</dbReference>
<feature type="signal peptide" evidence="1">
    <location>
        <begin position="1"/>
        <end position="24"/>
    </location>
</feature>
<gene>
    <name evidence="2" type="ORF">C3L50_02085</name>
</gene>
<keyword evidence="1" id="KW-0732">Signal</keyword>
<dbReference type="OrthoDB" id="1445639at2"/>
<dbReference type="Proteomes" id="UP000237310">
    <property type="component" value="Unassembled WGS sequence"/>
</dbReference>
<evidence type="ECO:0008006" key="4">
    <source>
        <dbReference type="Google" id="ProtNLM"/>
    </source>
</evidence>
<feature type="chain" id="PRO_5015473408" description="NIPSNAP family containing protein" evidence="1">
    <location>
        <begin position="25"/>
        <end position="266"/>
    </location>
</feature>